<accession>A0A2P9D6F8</accession>
<dbReference type="Proteomes" id="UP000240500">
    <property type="component" value="Chromosome 4"/>
</dbReference>
<proteinExistence type="predicted"/>
<evidence type="ECO:0000313" key="1">
    <source>
        <dbReference type="EMBL" id="SOV76612.1"/>
    </source>
</evidence>
<dbReference type="AlphaFoldDB" id="A0A2P9D6F8"/>
<sequence>MKKLPPKNELINLRHQSFNYGCKNYIGKKLLDIELKYTNKFNSLLNQEHKLDNIKNHKFFCIVTFEEMKEKLYNIYKTKFQHIVQNPKKYYKKDFY</sequence>
<reference evidence="1 2" key="1">
    <citation type="submission" date="2016-09" db="EMBL/GenBank/DDBJ databases">
        <authorList>
            <consortium name="Pathogen Informatics"/>
        </authorList>
    </citation>
    <scope>NUCLEOTIDE SEQUENCE [LARGE SCALE GENOMIC DNA]</scope>
</reference>
<dbReference type="OrthoDB" id="10353051at2759"/>
<organism evidence="1 2">
    <name type="scientific">Plasmodium reichenowi</name>
    <dbReference type="NCBI Taxonomy" id="5854"/>
    <lineage>
        <taxon>Eukaryota</taxon>
        <taxon>Sar</taxon>
        <taxon>Alveolata</taxon>
        <taxon>Apicomplexa</taxon>
        <taxon>Aconoidasida</taxon>
        <taxon>Haemosporida</taxon>
        <taxon>Plasmodiidae</taxon>
        <taxon>Plasmodium</taxon>
        <taxon>Plasmodium (Laverania)</taxon>
    </lineage>
</organism>
<name>A0A2P9D6F8_PLARE</name>
<gene>
    <name evidence="1" type="ORF">PRG01_0429700</name>
</gene>
<dbReference type="EMBL" id="LT969567">
    <property type="protein sequence ID" value="SOV76612.1"/>
    <property type="molecule type" value="Genomic_DNA"/>
</dbReference>
<dbReference type="VEuPathDB" id="PlasmoDB:PRG01_0429700"/>
<protein>
    <submittedName>
        <fullName evidence="1">Uncharacterized protein</fullName>
    </submittedName>
</protein>
<evidence type="ECO:0000313" key="2">
    <source>
        <dbReference type="Proteomes" id="UP000240500"/>
    </source>
</evidence>